<evidence type="ECO:0000313" key="9">
    <source>
        <dbReference type="Proteomes" id="UP000095488"/>
    </source>
</evidence>
<gene>
    <name evidence="8" type="ORF">ERS852473_01247</name>
</gene>
<dbReference type="Pfam" id="PF13624">
    <property type="entry name" value="SurA_N_3"/>
    <property type="match status" value="1"/>
</dbReference>
<evidence type="ECO:0000256" key="4">
    <source>
        <dbReference type="ARBA" id="ARBA00023110"/>
    </source>
</evidence>
<comment type="catalytic activity">
    <reaction evidence="1">
        <text>[protein]-peptidylproline (omega=180) = [protein]-peptidylproline (omega=0)</text>
        <dbReference type="Rhea" id="RHEA:16237"/>
        <dbReference type="Rhea" id="RHEA-COMP:10747"/>
        <dbReference type="Rhea" id="RHEA-COMP:10748"/>
        <dbReference type="ChEBI" id="CHEBI:83833"/>
        <dbReference type="ChEBI" id="CHEBI:83834"/>
        <dbReference type="EC" id="5.2.1.8"/>
    </reaction>
</comment>
<organism evidence="8 9">
    <name type="scientific">Sarcina ventriculi</name>
    <name type="common">Clostridium ventriculi</name>
    <dbReference type="NCBI Taxonomy" id="1267"/>
    <lineage>
        <taxon>Bacteria</taxon>
        <taxon>Bacillati</taxon>
        <taxon>Bacillota</taxon>
        <taxon>Clostridia</taxon>
        <taxon>Eubacteriales</taxon>
        <taxon>Clostridiaceae</taxon>
        <taxon>Sarcina</taxon>
    </lineage>
</organism>
<accession>A0ABM9UPX5</accession>
<keyword evidence="4" id="KW-0697">Rotamase</keyword>
<evidence type="ECO:0000256" key="5">
    <source>
        <dbReference type="ARBA" id="ARBA00023235"/>
    </source>
</evidence>
<dbReference type="InterPro" id="IPR027304">
    <property type="entry name" value="Trigger_fact/SurA_dom_sf"/>
</dbReference>
<dbReference type="PANTHER" id="PTHR47245:SF1">
    <property type="entry name" value="FOLDASE PROTEIN PRSA"/>
    <property type="match status" value="1"/>
</dbReference>
<dbReference type="SUPFAM" id="SSF109998">
    <property type="entry name" value="Triger factor/SurA peptide-binding domain-like"/>
    <property type="match status" value="1"/>
</dbReference>
<feature type="domain" description="PpiC" evidence="7">
    <location>
        <begin position="167"/>
        <end position="303"/>
    </location>
</feature>
<reference evidence="8 9" key="1">
    <citation type="submission" date="2015-09" db="EMBL/GenBank/DDBJ databases">
        <authorList>
            <consortium name="Pathogen Informatics"/>
        </authorList>
    </citation>
    <scope>NUCLEOTIDE SEQUENCE [LARGE SCALE GENOMIC DNA]</scope>
    <source>
        <strain evidence="8 9">2789STDY5834858</strain>
    </source>
</reference>
<dbReference type="InterPro" id="IPR050245">
    <property type="entry name" value="PrsA_foldase"/>
</dbReference>
<dbReference type="Gene3D" id="1.10.4030.10">
    <property type="entry name" value="Porin chaperone SurA, peptide-binding domain"/>
    <property type="match status" value="1"/>
</dbReference>
<dbReference type="EC" id="5.2.1.8" evidence="2"/>
<dbReference type="Proteomes" id="UP000095488">
    <property type="component" value="Unassembled WGS sequence"/>
</dbReference>
<dbReference type="GO" id="GO:0016853">
    <property type="term" value="F:isomerase activity"/>
    <property type="evidence" value="ECO:0007669"/>
    <property type="project" value="UniProtKB-KW"/>
</dbReference>
<feature type="transmembrane region" description="Helical" evidence="6">
    <location>
        <begin position="7"/>
        <end position="26"/>
    </location>
</feature>
<dbReference type="EMBL" id="CYZR01000004">
    <property type="protein sequence ID" value="CUN85536.1"/>
    <property type="molecule type" value="Genomic_DNA"/>
</dbReference>
<keyword evidence="9" id="KW-1185">Reference proteome</keyword>
<dbReference type="RefSeq" id="WP_055258699.1">
    <property type="nucleotide sequence ID" value="NZ_CABIXL010000004.1"/>
</dbReference>
<protein>
    <recommendedName>
        <fullName evidence="2">peptidylprolyl isomerase</fullName>
        <ecNumber evidence="2">5.2.1.8</ecNumber>
    </recommendedName>
</protein>
<dbReference type="PANTHER" id="PTHR47245">
    <property type="entry name" value="PEPTIDYLPROLYL ISOMERASE"/>
    <property type="match status" value="1"/>
</dbReference>
<comment type="caution">
    <text evidence="8">The sequence shown here is derived from an EMBL/GenBank/DDBJ whole genome shotgun (WGS) entry which is preliminary data.</text>
</comment>
<evidence type="ECO:0000256" key="6">
    <source>
        <dbReference type="SAM" id="Phobius"/>
    </source>
</evidence>
<evidence type="ECO:0000313" key="8">
    <source>
        <dbReference type="EMBL" id="CUN85536.1"/>
    </source>
</evidence>
<keyword evidence="6" id="KW-0472">Membrane</keyword>
<evidence type="ECO:0000259" key="7">
    <source>
        <dbReference type="Pfam" id="PF13145"/>
    </source>
</evidence>
<keyword evidence="3" id="KW-0732">Signal</keyword>
<evidence type="ECO:0000256" key="2">
    <source>
        <dbReference type="ARBA" id="ARBA00013194"/>
    </source>
</evidence>
<keyword evidence="6" id="KW-0812">Transmembrane</keyword>
<dbReference type="InterPro" id="IPR000297">
    <property type="entry name" value="PPIase_PpiC"/>
</dbReference>
<name>A0ABM9UPX5_SARVE</name>
<dbReference type="Pfam" id="PF13145">
    <property type="entry name" value="Rotamase_2"/>
    <property type="match status" value="1"/>
</dbReference>
<evidence type="ECO:0000256" key="3">
    <source>
        <dbReference type="ARBA" id="ARBA00022729"/>
    </source>
</evidence>
<proteinExistence type="predicted"/>
<sequence length="346" mass="38879">MKTWKKLVVVIVAGVATIGGVCLTMVEKTDEAIQKTVVAVVNDEDITLGEVNGNLKGLYTTLETQYGSDYLKDSQIQSRVLYERQSMLSSLVQEKLMVLQAEKLGIVPSEDEINTQIDAKMESLKEYLGDKYDEYIETYGESSVKEMFKSSIICEILQDYMTKDLSVSDEEVETYYNENKNDYLNYGSANIKELSFKTEEEAKVASEAIKNGTATFDALYNEYVANVEKAEAEDATDEEKNLPTASDLGKIGYNSTTYETTFMEAVKGITESKGVSEVINYNSKYVILQGDNVVATTEKPLDDELKEEVKEKVLYNKKVDVMTEGLTAWEEEFNAKTYNDKLKEGL</sequence>
<keyword evidence="6" id="KW-1133">Transmembrane helix</keyword>
<evidence type="ECO:0000256" key="1">
    <source>
        <dbReference type="ARBA" id="ARBA00000971"/>
    </source>
</evidence>
<keyword evidence="5 8" id="KW-0413">Isomerase</keyword>